<comment type="caution">
    <text evidence="2">The sequence shown here is derived from an EMBL/GenBank/DDBJ whole genome shotgun (WGS) entry which is preliminary data.</text>
</comment>
<keyword evidence="3" id="KW-1185">Reference proteome</keyword>
<dbReference type="RefSeq" id="WP_284232089.1">
    <property type="nucleotide sequence ID" value="NZ_BSUL01000001.1"/>
</dbReference>
<dbReference type="EMBL" id="BSUL01000001">
    <property type="protein sequence ID" value="GMA28690.1"/>
    <property type="molecule type" value="Genomic_DNA"/>
</dbReference>
<dbReference type="SUPFAM" id="SSF50129">
    <property type="entry name" value="GroES-like"/>
    <property type="match status" value="1"/>
</dbReference>
<dbReference type="PANTHER" id="PTHR11695">
    <property type="entry name" value="ALCOHOL DEHYDROGENASE RELATED"/>
    <property type="match status" value="1"/>
</dbReference>
<organism evidence="2 3">
    <name type="scientific">Arenivirga flava</name>
    <dbReference type="NCBI Taxonomy" id="1930060"/>
    <lineage>
        <taxon>Bacteria</taxon>
        <taxon>Bacillati</taxon>
        <taxon>Actinomycetota</taxon>
        <taxon>Actinomycetes</taxon>
        <taxon>Micrococcales</taxon>
        <taxon>Microbacteriaceae</taxon>
        <taxon>Arenivirga</taxon>
    </lineage>
</organism>
<dbReference type="InterPro" id="IPR020843">
    <property type="entry name" value="ER"/>
</dbReference>
<dbReference type="Pfam" id="PF08240">
    <property type="entry name" value="ADH_N"/>
    <property type="match status" value="1"/>
</dbReference>
<feature type="domain" description="Enoyl reductase (ER)" evidence="1">
    <location>
        <begin position="2"/>
        <end position="248"/>
    </location>
</feature>
<gene>
    <name evidence="2" type="ORF">GCM10025874_19430</name>
</gene>
<dbReference type="PANTHER" id="PTHR11695:SF648">
    <property type="entry name" value="ZINC-BINDING OXIDOREDUCTASE"/>
    <property type="match status" value="1"/>
</dbReference>
<sequence>MPLPAGQGVDFAGVVVGVGAGAKRFRIGDEVLGHAPEAGSHATWLRIPETAAIRKPARLPLEVAGGLYLAGCTAVEVVDALRLGRDDTVVITAAAGGVGHIEAQLARRTGARVVALGSVGNHDFLRQIGAHPVVYGDGEEQRIRDAAEGRTITAFIDNHGESGADALARRLGVPAERFVSSPDRLEIELRLLRAPADDSAIEERLTRIANLVADRQIDVLVSGFYPFDLITEAYRDLAELHSRGKVVVGMRVVEDGERQSWYLSEKARSRHERQEAAEHA</sequence>
<evidence type="ECO:0000313" key="3">
    <source>
        <dbReference type="Proteomes" id="UP001157160"/>
    </source>
</evidence>
<accession>A0AA37UG16</accession>
<dbReference type="InterPro" id="IPR013154">
    <property type="entry name" value="ADH-like_N"/>
</dbReference>
<dbReference type="AlphaFoldDB" id="A0AA37UG16"/>
<dbReference type="Pfam" id="PF13602">
    <property type="entry name" value="ADH_zinc_N_2"/>
    <property type="match status" value="1"/>
</dbReference>
<protein>
    <submittedName>
        <fullName evidence="2">Oxidoreductase</fullName>
    </submittedName>
</protein>
<dbReference type="Gene3D" id="3.90.180.10">
    <property type="entry name" value="Medium-chain alcohol dehydrogenases, catalytic domain"/>
    <property type="match status" value="1"/>
</dbReference>
<dbReference type="SMART" id="SM00829">
    <property type="entry name" value="PKS_ER"/>
    <property type="match status" value="1"/>
</dbReference>
<dbReference type="InterPro" id="IPR036291">
    <property type="entry name" value="NAD(P)-bd_dom_sf"/>
</dbReference>
<dbReference type="SUPFAM" id="SSF51735">
    <property type="entry name" value="NAD(P)-binding Rossmann-fold domains"/>
    <property type="match status" value="1"/>
</dbReference>
<dbReference type="GO" id="GO:0016491">
    <property type="term" value="F:oxidoreductase activity"/>
    <property type="evidence" value="ECO:0007669"/>
    <property type="project" value="InterPro"/>
</dbReference>
<dbReference type="InterPro" id="IPR050700">
    <property type="entry name" value="YIM1/Zinc_Alcohol_DH_Fams"/>
</dbReference>
<evidence type="ECO:0000313" key="2">
    <source>
        <dbReference type="EMBL" id="GMA28690.1"/>
    </source>
</evidence>
<reference evidence="2 3" key="1">
    <citation type="journal article" date="2014" name="Int. J. Syst. Evol. Microbiol.">
        <title>Complete genome sequence of Corynebacterium casei LMG S-19264T (=DSM 44701T), isolated from a smear-ripened cheese.</title>
        <authorList>
            <consortium name="US DOE Joint Genome Institute (JGI-PGF)"/>
            <person name="Walter F."/>
            <person name="Albersmeier A."/>
            <person name="Kalinowski J."/>
            <person name="Ruckert C."/>
        </authorList>
    </citation>
    <scope>NUCLEOTIDE SEQUENCE [LARGE SCALE GENOMIC DNA]</scope>
    <source>
        <strain evidence="2 3">NBRC 112289</strain>
    </source>
</reference>
<dbReference type="InterPro" id="IPR011032">
    <property type="entry name" value="GroES-like_sf"/>
</dbReference>
<dbReference type="Proteomes" id="UP001157160">
    <property type="component" value="Unassembled WGS sequence"/>
</dbReference>
<dbReference type="Gene3D" id="3.40.50.720">
    <property type="entry name" value="NAD(P)-binding Rossmann-like Domain"/>
    <property type="match status" value="1"/>
</dbReference>
<evidence type="ECO:0000259" key="1">
    <source>
        <dbReference type="SMART" id="SM00829"/>
    </source>
</evidence>
<proteinExistence type="predicted"/>
<name>A0AA37UG16_9MICO</name>